<organism evidence="1">
    <name type="scientific">marine metagenome</name>
    <dbReference type="NCBI Taxonomy" id="408172"/>
    <lineage>
        <taxon>unclassified sequences</taxon>
        <taxon>metagenomes</taxon>
        <taxon>ecological metagenomes</taxon>
    </lineage>
</organism>
<sequence>MNFDTQNWEPFRKDFETESRLTIDRHPSNRLIHDTGIITRYCQEAQDETKYLSYSDVNWNDITFLDIKSITFDLSGVYQYDSTNKITFEKSTFGEHVLNKIFSNSQKYYIIHYVHADGHGKVKNKFYDYFNKMDDPPLLFLEYHFSCEEDVIDFKKNMNMDCFANIYFQKISHEHDN</sequence>
<accession>A0A383B7Z2</accession>
<evidence type="ECO:0000313" key="1">
    <source>
        <dbReference type="EMBL" id="SVE16286.1"/>
    </source>
</evidence>
<proteinExistence type="predicted"/>
<dbReference type="EMBL" id="UINC01198362">
    <property type="protein sequence ID" value="SVE16286.1"/>
    <property type="molecule type" value="Genomic_DNA"/>
</dbReference>
<name>A0A383B7Z2_9ZZZZ</name>
<reference evidence="1" key="1">
    <citation type="submission" date="2018-05" db="EMBL/GenBank/DDBJ databases">
        <authorList>
            <person name="Lanie J.A."/>
            <person name="Ng W.-L."/>
            <person name="Kazmierczak K.M."/>
            <person name="Andrzejewski T.M."/>
            <person name="Davidsen T.M."/>
            <person name="Wayne K.J."/>
            <person name="Tettelin H."/>
            <person name="Glass J.I."/>
            <person name="Rusch D."/>
            <person name="Podicherti R."/>
            <person name="Tsui H.-C.T."/>
            <person name="Winkler M.E."/>
        </authorList>
    </citation>
    <scope>NUCLEOTIDE SEQUENCE</scope>
</reference>
<protein>
    <submittedName>
        <fullName evidence="1">Uncharacterized protein</fullName>
    </submittedName>
</protein>
<feature type="non-terminal residue" evidence="1">
    <location>
        <position position="177"/>
    </location>
</feature>
<dbReference type="AlphaFoldDB" id="A0A383B7Z2"/>
<gene>
    <name evidence="1" type="ORF">METZ01_LOCUS469140</name>
</gene>